<feature type="compositionally biased region" description="Basic and acidic residues" evidence="1">
    <location>
        <begin position="25"/>
        <end position="53"/>
    </location>
</feature>
<dbReference type="Proteomes" id="UP001501358">
    <property type="component" value="Unassembled WGS sequence"/>
</dbReference>
<sequence length="53" mass="5789">MVTGEDAEGDRAEFRELPGVVSVHGGRDRDDRVEPEPRVGEPADREQGGGRSR</sequence>
<evidence type="ECO:0000313" key="2">
    <source>
        <dbReference type="EMBL" id="GAA2506704.1"/>
    </source>
</evidence>
<gene>
    <name evidence="2" type="ORF">GCM10010406_49150</name>
</gene>
<comment type="caution">
    <text evidence="2">The sequence shown here is derived from an EMBL/GenBank/DDBJ whole genome shotgun (WGS) entry which is preliminary data.</text>
</comment>
<reference evidence="3" key="1">
    <citation type="journal article" date="2019" name="Int. J. Syst. Evol. Microbiol.">
        <title>The Global Catalogue of Microorganisms (GCM) 10K type strain sequencing project: providing services to taxonomists for standard genome sequencing and annotation.</title>
        <authorList>
            <consortium name="The Broad Institute Genomics Platform"/>
            <consortium name="The Broad Institute Genome Sequencing Center for Infectious Disease"/>
            <person name="Wu L."/>
            <person name="Ma J."/>
        </authorList>
    </citation>
    <scope>NUCLEOTIDE SEQUENCE [LARGE SCALE GENOMIC DNA]</scope>
    <source>
        <strain evidence="3">JCM 6307</strain>
    </source>
</reference>
<evidence type="ECO:0000313" key="3">
    <source>
        <dbReference type="Proteomes" id="UP001501358"/>
    </source>
</evidence>
<evidence type="ECO:0000256" key="1">
    <source>
        <dbReference type="SAM" id="MobiDB-lite"/>
    </source>
</evidence>
<keyword evidence="3" id="KW-1185">Reference proteome</keyword>
<accession>A0ABP6A1P1</accession>
<name>A0ABP6A1P1_9ACTN</name>
<organism evidence="2 3">
    <name type="scientific">Streptomyces thermolineatus</name>
    <dbReference type="NCBI Taxonomy" id="44033"/>
    <lineage>
        <taxon>Bacteria</taxon>
        <taxon>Bacillati</taxon>
        <taxon>Actinomycetota</taxon>
        <taxon>Actinomycetes</taxon>
        <taxon>Kitasatosporales</taxon>
        <taxon>Streptomycetaceae</taxon>
        <taxon>Streptomyces</taxon>
    </lineage>
</organism>
<proteinExistence type="predicted"/>
<protein>
    <submittedName>
        <fullName evidence="2">Uncharacterized protein</fullName>
    </submittedName>
</protein>
<feature type="region of interest" description="Disordered" evidence="1">
    <location>
        <begin position="1"/>
        <end position="53"/>
    </location>
</feature>
<dbReference type="EMBL" id="BAAATA010000040">
    <property type="protein sequence ID" value="GAA2506704.1"/>
    <property type="molecule type" value="Genomic_DNA"/>
</dbReference>